<dbReference type="CDD" id="cd06503">
    <property type="entry name" value="ATP-synt_Fo_b"/>
    <property type="match status" value="1"/>
</dbReference>
<dbReference type="RefSeq" id="WP_020002254.1">
    <property type="nucleotide sequence ID" value="NZ_CP192219.1"/>
</dbReference>
<evidence type="ECO:0000256" key="12">
    <source>
        <dbReference type="ARBA" id="ARBA00037847"/>
    </source>
</evidence>
<comment type="function">
    <text evidence="10 13">F(1)F(0) ATP synthase produces ATP from ADP in the presence of a proton or sodium gradient. F-type ATPases consist of two structural domains, F(1) containing the extramembraneous catalytic core and F(0) containing the membrane proton channel, linked together by a central stalk and a peripheral stalk. During catalysis, ATP synthesis in the catalytic domain of F(1) is coupled via a rotary mechanism of the central stalk subunits to proton translocation.</text>
</comment>
<dbReference type="InterPro" id="IPR050059">
    <property type="entry name" value="ATP_synthase_B_chain"/>
</dbReference>
<dbReference type="PANTHER" id="PTHR33445">
    <property type="entry name" value="ATP SYNTHASE SUBUNIT B', CHLOROPLASTIC"/>
    <property type="match status" value="1"/>
</dbReference>
<evidence type="ECO:0000256" key="9">
    <source>
        <dbReference type="ARBA" id="ARBA00023310"/>
    </source>
</evidence>
<evidence type="ECO:0000313" key="17">
    <source>
        <dbReference type="Proteomes" id="UP000184001"/>
    </source>
</evidence>
<keyword evidence="5 13" id="KW-0375">Hydrogen ion transport</keyword>
<evidence type="ECO:0000256" key="1">
    <source>
        <dbReference type="ARBA" id="ARBA00005513"/>
    </source>
</evidence>
<feature type="transmembrane region" description="Helical" evidence="13">
    <location>
        <begin position="6"/>
        <end position="22"/>
    </location>
</feature>
<dbReference type="HAMAP" id="MF_01398">
    <property type="entry name" value="ATP_synth_b_bprime"/>
    <property type="match status" value="1"/>
</dbReference>
<keyword evidence="3 13" id="KW-0138">CF(0)</keyword>
<dbReference type="InterPro" id="IPR002146">
    <property type="entry name" value="ATP_synth_b/b'su_bac/chlpt"/>
</dbReference>
<keyword evidence="13" id="KW-1003">Cell membrane</keyword>
<dbReference type="EMBL" id="FQZR01000002">
    <property type="protein sequence ID" value="SHI83236.1"/>
    <property type="molecule type" value="Genomic_DNA"/>
</dbReference>
<evidence type="ECO:0000313" key="16">
    <source>
        <dbReference type="EMBL" id="SHI83236.1"/>
    </source>
</evidence>
<organism evidence="16 17">
    <name type="scientific">Halodesulfovibrio aestuarii</name>
    <dbReference type="NCBI Taxonomy" id="126333"/>
    <lineage>
        <taxon>Bacteria</taxon>
        <taxon>Pseudomonadati</taxon>
        <taxon>Thermodesulfobacteriota</taxon>
        <taxon>Desulfovibrionia</taxon>
        <taxon>Desulfovibrionales</taxon>
        <taxon>Desulfovibrionaceae</taxon>
        <taxon>Halodesulfovibrio</taxon>
    </lineage>
</organism>
<evidence type="ECO:0000256" key="3">
    <source>
        <dbReference type="ARBA" id="ARBA00022547"/>
    </source>
</evidence>
<keyword evidence="15" id="KW-0175">Coiled coil</keyword>
<dbReference type="GO" id="GO:0012505">
    <property type="term" value="C:endomembrane system"/>
    <property type="evidence" value="ECO:0007669"/>
    <property type="project" value="UniProtKB-SubCell"/>
</dbReference>
<name>A0A8G2C8K3_9BACT</name>
<comment type="caution">
    <text evidence="16">The sequence shown here is derived from an EMBL/GenBank/DDBJ whole genome shotgun (WGS) entry which is preliminary data.</text>
</comment>
<dbReference type="GO" id="GO:0046933">
    <property type="term" value="F:proton-transporting ATP synthase activity, rotational mechanism"/>
    <property type="evidence" value="ECO:0007669"/>
    <property type="project" value="UniProtKB-UniRule"/>
</dbReference>
<dbReference type="AlphaFoldDB" id="A0A8G2C8K3"/>
<evidence type="ECO:0000256" key="5">
    <source>
        <dbReference type="ARBA" id="ARBA00022781"/>
    </source>
</evidence>
<evidence type="ECO:0000256" key="4">
    <source>
        <dbReference type="ARBA" id="ARBA00022692"/>
    </source>
</evidence>
<evidence type="ECO:0000256" key="8">
    <source>
        <dbReference type="ARBA" id="ARBA00023136"/>
    </source>
</evidence>
<dbReference type="Proteomes" id="UP000184001">
    <property type="component" value="Unassembled WGS sequence"/>
</dbReference>
<reference evidence="16 17" key="1">
    <citation type="submission" date="2016-11" db="EMBL/GenBank/DDBJ databases">
        <authorList>
            <person name="Varghese N."/>
            <person name="Submissions S."/>
        </authorList>
    </citation>
    <scope>NUCLEOTIDE SEQUENCE [LARGE SCALE GENOMIC DNA]</scope>
    <source>
        <strain evidence="16 17">DSM 17919</strain>
    </source>
</reference>
<evidence type="ECO:0000256" key="11">
    <source>
        <dbReference type="ARBA" id="ARBA00025614"/>
    </source>
</evidence>
<keyword evidence="8 13" id="KW-0472">Membrane</keyword>
<comment type="function">
    <text evidence="11">Component of the F(0) channel, it forms part of the peripheral stalk, linking F(1) to F(0). The b'-subunit is a diverged and duplicated form of b found in plants and photosynthetic bacteria.</text>
</comment>
<evidence type="ECO:0000256" key="6">
    <source>
        <dbReference type="ARBA" id="ARBA00022989"/>
    </source>
</evidence>
<evidence type="ECO:0000256" key="15">
    <source>
        <dbReference type="SAM" id="Coils"/>
    </source>
</evidence>
<dbReference type="GO" id="GO:0005886">
    <property type="term" value="C:plasma membrane"/>
    <property type="evidence" value="ECO:0007669"/>
    <property type="project" value="UniProtKB-SubCell"/>
</dbReference>
<sequence>MLLDWFTVGAQALNFLILMYLLKRFLYGPIIRTMEERKAKVQEHLASAEKARQEAAAYSQELKKQQKELELARESMLAEARTSVEAWRETALDTARKHVAEQRTSWLDSLEREHRLIAANIRQDVAAEVVALAKKVLTDLSDTELELRVVNHFIQRLGQEISKDAIAGDLVVQLGFSVPEGSEEHIVKAIHATFPEVGKVDLTVQPSLTLGITLVAGDRKWDWNLESYLEGVEDSILASLAEER</sequence>
<dbReference type="Pfam" id="PF00430">
    <property type="entry name" value="ATP-synt_B"/>
    <property type="match status" value="1"/>
</dbReference>
<keyword evidence="9 13" id="KW-0066">ATP synthesis</keyword>
<comment type="subunit">
    <text evidence="13">F-type ATPases have 2 components, F(1) - the catalytic core - and F(0) - the membrane proton channel. F(1) has five subunits: alpha(3), beta(3), gamma(1), delta(1), epsilon(1). F(0) has three main subunits: a(1), b(2) and c(10-14). The alpha and beta chains form an alternating ring which encloses part of the gamma chain. F(1) is attached to F(0) by a central stalk formed by the gamma and epsilon chains, while a peripheral stalk is formed by the delta and b chains.</text>
</comment>
<dbReference type="PANTHER" id="PTHR33445:SF2">
    <property type="entry name" value="ATP SYNTHASE SUBUNIT B', CHLOROPLASTIC"/>
    <property type="match status" value="1"/>
</dbReference>
<dbReference type="GO" id="GO:0046961">
    <property type="term" value="F:proton-transporting ATPase activity, rotational mechanism"/>
    <property type="evidence" value="ECO:0007669"/>
    <property type="project" value="TreeGrafter"/>
</dbReference>
<comment type="similarity">
    <text evidence="1 13 14">Belongs to the ATPase B chain family.</text>
</comment>
<proteinExistence type="inferred from homology"/>
<keyword evidence="7 13" id="KW-0406">Ion transport</keyword>
<evidence type="ECO:0000256" key="2">
    <source>
        <dbReference type="ARBA" id="ARBA00022448"/>
    </source>
</evidence>
<evidence type="ECO:0000256" key="7">
    <source>
        <dbReference type="ARBA" id="ARBA00023065"/>
    </source>
</evidence>
<evidence type="ECO:0000256" key="14">
    <source>
        <dbReference type="RuleBase" id="RU003848"/>
    </source>
</evidence>
<evidence type="ECO:0000256" key="13">
    <source>
        <dbReference type="HAMAP-Rule" id="MF_01398"/>
    </source>
</evidence>
<keyword evidence="2 13" id="KW-0813">Transport</keyword>
<keyword evidence="6 13" id="KW-1133">Transmembrane helix</keyword>
<feature type="coiled-coil region" evidence="15">
    <location>
        <begin position="31"/>
        <end position="79"/>
    </location>
</feature>
<keyword evidence="4 13" id="KW-0812">Transmembrane</keyword>
<comment type="subcellular location">
    <subcellularLocation>
        <location evidence="13">Cell membrane</location>
        <topology evidence="13">Single-pass membrane protein</topology>
    </subcellularLocation>
    <subcellularLocation>
        <location evidence="12">Endomembrane system</location>
        <topology evidence="12">Single-pass membrane protein</topology>
    </subcellularLocation>
</comment>
<protein>
    <recommendedName>
        <fullName evidence="13">ATP synthase subunit b</fullName>
    </recommendedName>
    <alternativeName>
        <fullName evidence="13">ATP synthase F(0) sector subunit b</fullName>
    </alternativeName>
    <alternativeName>
        <fullName evidence="13">ATPase subunit I</fullName>
    </alternativeName>
    <alternativeName>
        <fullName evidence="13">F-type ATPase subunit b</fullName>
        <shortName evidence="13">F-ATPase subunit b</shortName>
    </alternativeName>
</protein>
<evidence type="ECO:0000256" key="10">
    <source>
        <dbReference type="ARBA" id="ARBA00025198"/>
    </source>
</evidence>
<accession>A0A8G2C8K3</accession>
<gene>
    <name evidence="13" type="primary">atpF</name>
    <name evidence="16" type="ORF">SAMN05660830_01138</name>
</gene>
<dbReference type="GO" id="GO:0045259">
    <property type="term" value="C:proton-transporting ATP synthase complex"/>
    <property type="evidence" value="ECO:0007669"/>
    <property type="project" value="UniProtKB-KW"/>
</dbReference>